<dbReference type="Proteomes" id="UP001472677">
    <property type="component" value="Unassembled WGS sequence"/>
</dbReference>
<accession>A0ABR2BDG3</accession>
<dbReference type="EMBL" id="JBBPBM010000129">
    <property type="protein sequence ID" value="KAK8505161.1"/>
    <property type="molecule type" value="Genomic_DNA"/>
</dbReference>
<feature type="compositionally biased region" description="Polar residues" evidence="1">
    <location>
        <begin position="179"/>
        <end position="189"/>
    </location>
</feature>
<feature type="region of interest" description="Disordered" evidence="1">
    <location>
        <begin position="88"/>
        <end position="189"/>
    </location>
</feature>
<feature type="compositionally biased region" description="Polar residues" evidence="1">
    <location>
        <begin position="95"/>
        <end position="105"/>
    </location>
</feature>
<sequence>MSLFEVTHMIESLGIKNAVKVFRVLPNGPFKVLPFTDDNDVLNMVVELPRNRNVHLYLVEQDHAFVSEPNDEHEPQTNDVPGPVVSDSEFGTEPNIETNVESGTGLTDEPIGRDIDFGSEPNVESNAEFGTDPNDEPVVSDIESGSEPNDEHVDSDTECESGFEEDEFSADEDDDNETESVVHTPQFTEHASQFETHFEEARVVLYRSSAPCSTDGQPGQDRVLSHDAAATFIWSSKVKRRFCGTTKECATTTTAPTQEAPQVQQPSAIQVVGWMIGSQESSISHCTPNVATSTRNDQ</sequence>
<evidence type="ECO:0000313" key="2">
    <source>
        <dbReference type="EMBL" id="KAK8505161.1"/>
    </source>
</evidence>
<feature type="compositionally biased region" description="Acidic residues" evidence="1">
    <location>
        <begin position="156"/>
        <end position="178"/>
    </location>
</feature>
<comment type="caution">
    <text evidence="2">The sequence shown here is derived from an EMBL/GenBank/DDBJ whole genome shotgun (WGS) entry which is preliminary data.</text>
</comment>
<organism evidence="2 3">
    <name type="scientific">Hibiscus sabdariffa</name>
    <name type="common">roselle</name>
    <dbReference type="NCBI Taxonomy" id="183260"/>
    <lineage>
        <taxon>Eukaryota</taxon>
        <taxon>Viridiplantae</taxon>
        <taxon>Streptophyta</taxon>
        <taxon>Embryophyta</taxon>
        <taxon>Tracheophyta</taxon>
        <taxon>Spermatophyta</taxon>
        <taxon>Magnoliopsida</taxon>
        <taxon>eudicotyledons</taxon>
        <taxon>Gunneridae</taxon>
        <taxon>Pentapetalae</taxon>
        <taxon>rosids</taxon>
        <taxon>malvids</taxon>
        <taxon>Malvales</taxon>
        <taxon>Malvaceae</taxon>
        <taxon>Malvoideae</taxon>
        <taxon>Hibiscus</taxon>
    </lineage>
</organism>
<evidence type="ECO:0000313" key="3">
    <source>
        <dbReference type="Proteomes" id="UP001472677"/>
    </source>
</evidence>
<proteinExistence type="predicted"/>
<evidence type="ECO:0000256" key="1">
    <source>
        <dbReference type="SAM" id="MobiDB-lite"/>
    </source>
</evidence>
<name>A0ABR2BDG3_9ROSI</name>
<keyword evidence="3" id="KW-1185">Reference proteome</keyword>
<gene>
    <name evidence="2" type="ORF">V6N12_066689</name>
</gene>
<protein>
    <submittedName>
        <fullName evidence="2">Uncharacterized protein</fullName>
    </submittedName>
</protein>
<reference evidence="2 3" key="1">
    <citation type="journal article" date="2024" name="G3 (Bethesda)">
        <title>Genome assembly of Hibiscus sabdariffa L. provides insights into metabolisms of medicinal natural products.</title>
        <authorList>
            <person name="Kim T."/>
        </authorList>
    </citation>
    <scope>NUCLEOTIDE SEQUENCE [LARGE SCALE GENOMIC DNA]</scope>
    <source>
        <strain evidence="2">TK-2024</strain>
        <tissue evidence="2">Old leaves</tissue>
    </source>
</reference>